<dbReference type="AlphaFoldDB" id="A0A8T5UXW4"/>
<dbReference type="GO" id="GO:0006099">
    <property type="term" value="P:tricarboxylic acid cycle"/>
    <property type="evidence" value="ECO:0007669"/>
    <property type="project" value="TreeGrafter"/>
</dbReference>
<keyword evidence="6" id="KW-0520">NAD</keyword>
<reference evidence="9" key="1">
    <citation type="journal article" date="2022" name="Microbiol. Resour. Announc.">
        <title>Draft Genome Sequence of a Methanogenic Archaeon from West Spitsbergen Permafrost.</title>
        <authorList>
            <person name="Trubitsyn V."/>
            <person name="Rivkina E."/>
            <person name="Shcherbakova V."/>
        </authorList>
    </citation>
    <scope>NUCLEOTIDE SEQUENCE [LARGE SCALE GENOMIC DNA]</scope>
    <source>
        <strain evidence="9">VT</strain>
    </source>
</reference>
<keyword evidence="5" id="KW-0560">Oxidoreductase</keyword>
<dbReference type="GO" id="GO:0019298">
    <property type="term" value="P:coenzyme B biosynthetic process"/>
    <property type="evidence" value="ECO:0007669"/>
    <property type="project" value="UniProtKB-ARBA"/>
</dbReference>
<keyword evidence="9" id="KW-1185">Reference proteome</keyword>
<evidence type="ECO:0000256" key="1">
    <source>
        <dbReference type="ARBA" id="ARBA00001946"/>
    </source>
</evidence>
<dbReference type="InterPro" id="IPR019818">
    <property type="entry name" value="IsoCit/isopropylmalate_DH_CS"/>
</dbReference>
<dbReference type="PANTHER" id="PTHR11835">
    <property type="entry name" value="DECARBOXYLATING DEHYDROGENASES-ISOCITRATE, ISOPROPYLMALATE, TARTRATE"/>
    <property type="match status" value="1"/>
</dbReference>
<dbReference type="GO" id="GO:0051287">
    <property type="term" value="F:NAD binding"/>
    <property type="evidence" value="ECO:0007669"/>
    <property type="project" value="InterPro"/>
</dbReference>
<keyword evidence="3" id="KW-0479">Metal-binding</keyword>
<name>A0A8T5UXW4_9EURY</name>
<dbReference type="RefSeq" id="WP_223791603.1">
    <property type="nucleotide sequence ID" value="NZ_JAIOUQ010000009.1"/>
</dbReference>
<dbReference type="EMBL" id="JAIOUQ010000009">
    <property type="protein sequence ID" value="MBZ2166020.1"/>
    <property type="molecule type" value="Genomic_DNA"/>
</dbReference>
<dbReference type="GO" id="GO:0004449">
    <property type="term" value="F:isocitrate dehydrogenase (NAD+) activity"/>
    <property type="evidence" value="ECO:0007669"/>
    <property type="project" value="TreeGrafter"/>
</dbReference>
<dbReference type="PANTHER" id="PTHR11835:SF34">
    <property type="entry name" value="ISOCITRATE DEHYDROGENASE [NAD] SUBUNIT ALPHA, MITOCHONDRIAL"/>
    <property type="match status" value="1"/>
</dbReference>
<comment type="cofactor">
    <cofactor evidence="1">
        <name>Mg(2+)</name>
        <dbReference type="ChEBI" id="CHEBI:18420"/>
    </cofactor>
</comment>
<evidence type="ECO:0000256" key="4">
    <source>
        <dbReference type="ARBA" id="ARBA00022842"/>
    </source>
</evidence>
<comment type="caution">
    <text evidence="8">The sequence shown here is derived from an EMBL/GenBank/DDBJ whole genome shotgun (WGS) entry which is preliminary data.</text>
</comment>
<sequence>MYKITLIPGDGVGPEVIQALLYILEAVDLKLDYTMACAGNACFQDTGSTIPDETILKAKRSDATLFGAVTTVPGQKSAIITLRKELDLYANIRPVKSYLGTNCLYNDLDLVIVRENTEGLYSGIEEYTSDGATALRVITNDASEKICKFAFEYAEKNDRKKVTAIHKANVLKKTDGIFKDAFYRISNDFPKIHSEDKYVDAAAMFLITKPDNFDVIVTTNLFGDILSDEGAGLVGGLGMVPSANIGDNNALFEPVHGSAPDITGLRISNPSAMILSAVMMMDHLGETSEARKLENALLDVLNERKFLTPDLGGSSKTMEMAEEIRSKLI</sequence>
<dbReference type="NCBIfam" id="NF040626">
    <property type="entry name" value="AksF2_Meth"/>
    <property type="match status" value="1"/>
</dbReference>
<evidence type="ECO:0000259" key="7">
    <source>
        <dbReference type="SMART" id="SM01329"/>
    </source>
</evidence>
<dbReference type="Proteomes" id="UP000825933">
    <property type="component" value="Unassembled WGS sequence"/>
</dbReference>
<proteinExistence type="inferred from homology"/>
<comment type="similarity">
    <text evidence="2">Belongs to the isocitrate and isopropylmalate dehydrogenases family.</text>
</comment>
<accession>A0A8T5UXW4</accession>
<evidence type="ECO:0000313" key="9">
    <source>
        <dbReference type="Proteomes" id="UP000825933"/>
    </source>
</evidence>
<dbReference type="GO" id="GO:0000287">
    <property type="term" value="F:magnesium ion binding"/>
    <property type="evidence" value="ECO:0007669"/>
    <property type="project" value="InterPro"/>
</dbReference>
<dbReference type="Pfam" id="PF00180">
    <property type="entry name" value="Iso_dh"/>
    <property type="match status" value="1"/>
</dbReference>
<gene>
    <name evidence="8" type="ORF">K8N75_08215</name>
</gene>
<dbReference type="GO" id="GO:0006102">
    <property type="term" value="P:isocitrate metabolic process"/>
    <property type="evidence" value="ECO:0007669"/>
    <property type="project" value="TreeGrafter"/>
</dbReference>
<evidence type="ECO:0000256" key="5">
    <source>
        <dbReference type="ARBA" id="ARBA00023002"/>
    </source>
</evidence>
<dbReference type="SMART" id="SM01329">
    <property type="entry name" value="Iso_dh"/>
    <property type="match status" value="1"/>
</dbReference>
<evidence type="ECO:0000256" key="3">
    <source>
        <dbReference type="ARBA" id="ARBA00022723"/>
    </source>
</evidence>
<evidence type="ECO:0000256" key="2">
    <source>
        <dbReference type="ARBA" id="ARBA00007769"/>
    </source>
</evidence>
<feature type="domain" description="Isopropylmalate dehydrogenase-like" evidence="7">
    <location>
        <begin position="3"/>
        <end position="324"/>
    </location>
</feature>
<protein>
    <submittedName>
        <fullName evidence="8">NAD-dependent isocitrate dehydrogenase</fullName>
    </submittedName>
</protein>
<dbReference type="Gene3D" id="3.40.718.10">
    <property type="entry name" value="Isopropylmalate Dehydrogenase"/>
    <property type="match status" value="1"/>
</dbReference>
<dbReference type="FunFam" id="3.40.718.10:FF:000019">
    <property type="entry name" value="Homoisocitrate dehydrogenase"/>
    <property type="match status" value="1"/>
</dbReference>
<dbReference type="PROSITE" id="PS00470">
    <property type="entry name" value="IDH_IMDH"/>
    <property type="match status" value="1"/>
</dbReference>
<keyword evidence="4" id="KW-0460">Magnesium</keyword>
<dbReference type="SUPFAM" id="SSF53659">
    <property type="entry name" value="Isocitrate/Isopropylmalate dehydrogenase-like"/>
    <property type="match status" value="1"/>
</dbReference>
<dbReference type="InterPro" id="IPR024084">
    <property type="entry name" value="IsoPropMal-DH-like_dom"/>
</dbReference>
<organism evidence="8 9">
    <name type="scientific">Methanobacterium spitsbergense</name>
    <dbReference type="NCBI Taxonomy" id="2874285"/>
    <lineage>
        <taxon>Archaea</taxon>
        <taxon>Methanobacteriati</taxon>
        <taxon>Methanobacteriota</taxon>
        <taxon>Methanomada group</taxon>
        <taxon>Methanobacteria</taxon>
        <taxon>Methanobacteriales</taxon>
        <taxon>Methanobacteriaceae</taxon>
        <taxon>Methanobacterium</taxon>
    </lineage>
</organism>
<evidence type="ECO:0000313" key="8">
    <source>
        <dbReference type="EMBL" id="MBZ2166020.1"/>
    </source>
</evidence>
<evidence type="ECO:0000256" key="6">
    <source>
        <dbReference type="ARBA" id="ARBA00023027"/>
    </source>
</evidence>